<proteinExistence type="predicted"/>
<evidence type="ECO:0000313" key="3">
    <source>
        <dbReference type="EMBL" id="MBJ8349860.1"/>
    </source>
</evidence>
<reference evidence="3 4" key="1">
    <citation type="journal article" date="2021" name="Int. J. Syst. Evol. Microbiol.">
        <title>Streptococcus vicugnae sp. nov., isolated from faeces of alpacas (Vicugna pacos) and cattle (Bos taurus), Streptococcus zalophi sp. nov., and Streptococcus pacificus sp. nov., isolated from respiratory tract of California sea lions (Zalophus californianus).</title>
        <authorList>
            <person name="Volokhov D.V."/>
            <person name="Zagorodnyaya T.A."/>
            <person name="Shen Z."/>
            <person name="Blom J."/>
            <person name="Furtak V.A."/>
            <person name="Eisenberg T."/>
            <person name="Fan P."/>
            <person name="Jeong K.C."/>
            <person name="Gao Y."/>
            <person name="Zhang S."/>
            <person name="Amselle M."/>
        </authorList>
    </citation>
    <scope>NUCLEOTIDE SEQUENCE [LARGE SCALE GENOMIC DNA]</scope>
    <source>
        <strain evidence="4">CSL7508-lung</strain>
    </source>
</reference>
<keyword evidence="4" id="KW-1185">Reference proteome</keyword>
<dbReference type="Gene3D" id="3.50.4.20">
    <property type="match status" value="1"/>
</dbReference>
<feature type="compositionally biased region" description="Low complexity" evidence="2">
    <location>
        <begin position="138"/>
        <end position="149"/>
    </location>
</feature>
<gene>
    <name evidence="3" type="ORF">JHK64_04355</name>
</gene>
<name>A0A934UDJ7_9STRE</name>
<comment type="caution">
    <text evidence="3">The sequence shown here is derived from an EMBL/GenBank/DDBJ whole genome shotgun (WGS) entry which is preliminary data.</text>
</comment>
<keyword evidence="1" id="KW-1015">Disulfide bond</keyword>
<dbReference type="InterPro" id="IPR038141">
    <property type="entry name" value="YutD-like_sf"/>
</dbReference>
<dbReference type="Pfam" id="PF06265">
    <property type="entry name" value="YutD-like"/>
    <property type="match status" value="1"/>
</dbReference>
<feature type="compositionally biased region" description="Basic residues" evidence="2">
    <location>
        <begin position="126"/>
        <end position="137"/>
    </location>
</feature>
<evidence type="ECO:0000313" key="4">
    <source>
        <dbReference type="Proteomes" id="UP000644875"/>
    </source>
</evidence>
<dbReference type="AlphaFoldDB" id="A0A934UDJ7"/>
<accession>A0A934UDJ7</accession>
<dbReference type="Proteomes" id="UP000644875">
    <property type="component" value="Unassembled WGS sequence"/>
</dbReference>
<dbReference type="RefSeq" id="WP_199567779.1">
    <property type="nucleotide sequence ID" value="NZ_JAENBP010000004.1"/>
</dbReference>
<dbReference type="InterPro" id="IPR009370">
    <property type="entry name" value="YutD-like"/>
</dbReference>
<feature type="region of interest" description="Disordered" evidence="2">
    <location>
        <begin position="118"/>
        <end position="196"/>
    </location>
</feature>
<evidence type="ECO:0000256" key="2">
    <source>
        <dbReference type="SAM" id="MobiDB-lite"/>
    </source>
</evidence>
<dbReference type="EMBL" id="JAENBP010000004">
    <property type="protein sequence ID" value="MBJ8349860.1"/>
    <property type="molecule type" value="Genomic_DNA"/>
</dbReference>
<feature type="disulfide bond" evidence="1">
    <location>
        <begin position="101"/>
        <end position="105"/>
    </location>
</feature>
<sequence>MRKEVDPELFNYNKFPGPQFVSFDNIVKSDEIQFTMLENFKNAFDTTSFSQRFSELMLKYDYIVGDWASDQLRLKGFYKDDKKTTNSLKISRLEDYLKEYCSFGCAYFVLENKEPKEMPKEEFKGRPRKRRPRRKKSSNQNSKASQTNKNQKESSKNQNFQLKKTKRKKQVKNQQKEKSQKNGDNEFIIRKKGNNK</sequence>
<feature type="compositionally biased region" description="Basic and acidic residues" evidence="2">
    <location>
        <begin position="174"/>
        <end position="189"/>
    </location>
</feature>
<organism evidence="3 4">
    <name type="scientific">Streptococcus zalophi</name>
    <dbReference type="NCBI Taxonomy" id="640031"/>
    <lineage>
        <taxon>Bacteria</taxon>
        <taxon>Bacillati</taxon>
        <taxon>Bacillota</taxon>
        <taxon>Bacilli</taxon>
        <taxon>Lactobacillales</taxon>
        <taxon>Streptococcaceae</taxon>
        <taxon>Streptococcus</taxon>
    </lineage>
</organism>
<evidence type="ECO:0000256" key="1">
    <source>
        <dbReference type="PIRSR" id="PIRSR012565-1"/>
    </source>
</evidence>
<protein>
    <submittedName>
        <fullName evidence="3">DUF1027 domain-containing protein</fullName>
    </submittedName>
</protein>
<dbReference type="PIRSF" id="PIRSF012565">
    <property type="entry name" value="DUF1027"/>
    <property type="match status" value="1"/>
</dbReference>